<dbReference type="NCBIfam" id="TIGR00562">
    <property type="entry name" value="proto_IX_ox"/>
    <property type="match status" value="1"/>
</dbReference>
<comment type="pathway">
    <text evidence="6">Porphyrin-containing compound metabolism; protoheme biosynthesis.</text>
</comment>
<dbReference type="AlphaFoldDB" id="A0A290QLW0"/>
<dbReference type="InterPro" id="IPR004572">
    <property type="entry name" value="Protoporphyrinogen_oxidase"/>
</dbReference>
<evidence type="ECO:0000256" key="3">
    <source>
        <dbReference type="ARBA" id="ARBA00022827"/>
    </source>
</evidence>
<comment type="function">
    <text evidence="6">Involved in coproporphyrin-dependent heme b biosynthesis. Catalyzes the oxidation of coproporphyrinogen III to coproporphyrin III.</text>
</comment>
<keyword evidence="5 6" id="KW-0350">Heme biosynthesis</keyword>
<dbReference type="GO" id="GO:0006783">
    <property type="term" value="P:heme biosynthetic process"/>
    <property type="evidence" value="ECO:0007669"/>
    <property type="project" value="UniProtKB-UniRule"/>
</dbReference>
<feature type="domain" description="Amine oxidase" evidence="7">
    <location>
        <begin position="23"/>
        <end position="487"/>
    </location>
</feature>
<dbReference type="GO" id="GO:0005737">
    <property type="term" value="C:cytoplasm"/>
    <property type="evidence" value="ECO:0007669"/>
    <property type="project" value="UniProtKB-SubCell"/>
</dbReference>
<gene>
    <name evidence="8" type="primary">hemG</name>
    <name evidence="8" type="ORF">CMV30_14440</name>
</gene>
<evidence type="ECO:0000256" key="4">
    <source>
        <dbReference type="ARBA" id="ARBA00023002"/>
    </source>
</evidence>
<keyword evidence="3 6" id="KW-0274">FAD</keyword>
<dbReference type="GO" id="GO:0004729">
    <property type="term" value="F:oxygen-dependent protoporphyrinogen oxidase activity"/>
    <property type="evidence" value="ECO:0007669"/>
    <property type="project" value="UniProtKB-UniRule"/>
</dbReference>
<comment type="similarity">
    <text evidence="6">Belongs to the protoporphyrinogen/coproporphyrinogen oxidase family. Coproporphyrinogen III oxidase subfamily.</text>
</comment>
<keyword evidence="2 6" id="KW-0285">Flavoprotein</keyword>
<dbReference type="Gene3D" id="1.10.3110.10">
    <property type="entry name" value="protoporphyrinogen ix oxidase, domain 3"/>
    <property type="match status" value="1"/>
</dbReference>
<comment type="catalytic activity">
    <reaction evidence="6">
        <text>coproporphyrinogen III + 3 O2 = coproporphyrin III + 3 H2O2</text>
        <dbReference type="Rhea" id="RHEA:43436"/>
        <dbReference type="ChEBI" id="CHEBI:15379"/>
        <dbReference type="ChEBI" id="CHEBI:16240"/>
        <dbReference type="ChEBI" id="CHEBI:57309"/>
        <dbReference type="ChEBI" id="CHEBI:131725"/>
        <dbReference type="EC" id="1.3.3.15"/>
    </reaction>
</comment>
<proteinExistence type="inferred from homology"/>
<dbReference type="Gene3D" id="3.50.50.60">
    <property type="entry name" value="FAD/NAD(P)-binding domain"/>
    <property type="match status" value="1"/>
</dbReference>
<dbReference type="PANTHER" id="PTHR42923:SF3">
    <property type="entry name" value="PROTOPORPHYRINOGEN OXIDASE"/>
    <property type="match status" value="1"/>
</dbReference>
<accession>A0A290QLW0</accession>
<dbReference type="SUPFAM" id="SSF51905">
    <property type="entry name" value="FAD/NAD(P)-binding domain"/>
    <property type="match status" value="1"/>
</dbReference>
<dbReference type="InterPro" id="IPR050464">
    <property type="entry name" value="Zeta_carotene_desat/Oxidored"/>
</dbReference>
<dbReference type="EMBL" id="CP023344">
    <property type="protein sequence ID" value="ATC65062.1"/>
    <property type="molecule type" value="Genomic_DNA"/>
</dbReference>
<protein>
    <recommendedName>
        <fullName evidence="6">Coproporphyrinogen III oxidase</fullName>
        <ecNumber evidence="6">1.3.3.15</ecNumber>
    </recommendedName>
</protein>
<dbReference type="Gene3D" id="3.90.660.20">
    <property type="entry name" value="Protoporphyrinogen oxidase, mitochondrial, domain 2"/>
    <property type="match status" value="1"/>
</dbReference>
<name>A0A290QLW0_9BACT</name>
<dbReference type="InterPro" id="IPR002937">
    <property type="entry name" value="Amino_oxidase"/>
</dbReference>
<evidence type="ECO:0000313" key="9">
    <source>
        <dbReference type="Proteomes" id="UP000217265"/>
    </source>
</evidence>
<dbReference type="EC" id="1.3.3.15" evidence="6"/>
<dbReference type="RefSeq" id="WP_096056693.1">
    <property type="nucleotide sequence ID" value="NZ_CP023344.1"/>
</dbReference>
<dbReference type="KEGG" id="vbh:CMV30_14440"/>
<evidence type="ECO:0000256" key="1">
    <source>
        <dbReference type="ARBA" id="ARBA00001974"/>
    </source>
</evidence>
<evidence type="ECO:0000256" key="2">
    <source>
        <dbReference type="ARBA" id="ARBA00022630"/>
    </source>
</evidence>
<dbReference type="UniPathway" id="UPA00252"/>
<comment type="subcellular location">
    <subcellularLocation>
        <location evidence="6">Cytoplasm</location>
    </subcellularLocation>
</comment>
<dbReference type="OrthoDB" id="9805195at2"/>
<evidence type="ECO:0000256" key="5">
    <source>
        <dbReference type="ARBA" id="ARBA00023133"/>
    </source>
</evidence>
<evidence type="ECO:0000313" key="8">
    <source>
        <dbReference type="EMBL" id="ATC65062.1"/>
    </source>
</evidence>
<dbReference type="Pfam" id="PF01593">
    <property type="entry name" value="Amino_oxidase"/>
    <property type="match status" value="1"/>
</dbReference>
<evidence type="ECO:0000259" key="7">
    <source>
        <dbReference type="Pfam" id="PF01593"/>
    </source>
</evidence>
<organism evidence="8 9">
    <name type="scientific">Nibricoccus aquaticus</name>
    <dbReference type="NCBI Taxonomy" id="2576891"/>
    <lineage>
        <taxon>Bacteria</taxon>
        <taxon>Pseudomonadati</taxon>
        <taxon>Verrucomicrobiota</taxon>
        <taxon>Opitutia</taxon>
        <taxon>Opitutales</taxon>
        <taxon>Opitutaceae</taxon>
        <taxon>Nibricoccus</taxon>
    </lineage>
</organism>
<reference evidence="8 9" key="1">
    <citation type="submission" date="2017-09" db="EMBL/GenBank/DDBJ databases">
        <title>Complete genome sequence of Verrucomicrobial strain HZ-65, isolated from freshwater.</title>
        <authorList>
            <person name="Choi A."/>
        </authorList>
    </citation>
    <scope>NUCLEOTIDE SEQUENCE [LARGE SCALE GENOMIC DNA]</scope>
    <source>
        <strain evidence="8 9">HZ-65</strain>
    </source>
</reference>
<dbReference type="SUPFAM" id="SSF54373">
    <property type="entry name" value="FAD-linked reductases, C-terminal domain"/>
    <property type="match status" value="1"/>
</dbReference>
<sequence length="489" mass="53421">MAHSSPTPPSSSVLPIAVIGGGITGLAAAWKLTQLGHRVRLFEASPRLGGVIRSERTPEGWLIESGPNSFQENSRETADLLTQLGLASEILPTSPAAKKRFLVRRSRLHAAPMSPPGLLTTPIFTPLGKLRLLRDLFTRSFDRETDLSLATVIREHFGREFLDYAFNPFVSGVYAGDPEKLSARYSFPSLWVAEQTHGSLIRGLIAQSRDRRRRGHPKTRLLSFRDGLQTLPDTLARSLPPGSTSLSTRVETLTPPFALGAPWRVTFRHILPASVSEFPSTSVASSSDLVTENFSAVILALPAHSLAKLVFTTNDHRALTDRPLASLAEVVHPPVSSLFLGFRREQIAHPLDGFGALVPALEKRKLLGALFSSSLFPNRAPEGHVALTALAGGTRQPEIARLSTDRLLAEILPDLRQLLGITGDPIFLRHNFWPQAIPQYDLGHERFLAAMETCEHTYARLYIGGQTRNGISVPACLEAGLALADRAIR</sequence>
<keyword evidence="4 6" id="KW-0560">Oxidoreductase</keyword>
<dbReference type="Proteomes" id="UP000217265">
    <property type="component" value="Chromosome"/>
</dbReference>
<evidence type="ECO:0000256" key="6">
    <source>
        <dbReference type="RuleBase" id="RU364052"/>
    </source>
</evidence>
<keyword evidence="6" id="KW-0963">Cytoplasm</keyword>
<dbReference type="InterPro" id="IPR036188">
    <property type="entry name" value="FAD/NAD-bd_sf"/>
</dbReference>
<dbReference type="PANTHER" id="PTHR42923">
    <property type="entry name" value="PROTOPORPHYRINOGEN OXIDASE"/>
    <property type="match status" value="1"/>
</dbReference>
<keyword evidence="9" id="KW-1185">Reference proteome</keyword>
<comment type="cofactor">
    <cofactor evidence="1 6">
        <name>FAD</name>
        <dbReference type="ChEBI" id="CHEBI:57692"/>
    </cofactor>
</comment>